<dbReference type="InterPro" id="IPR023210">
    <property type="entry name" value="NADP_OxRdtase_dom"/>
</dbReference>
<dbReference type="PROSITE" id="PS00063">
    <property type="entry name" value="ALDOKETO_REDUCTASE_3"/>
    <property type="match status" value="1"/>
</dbReference>
<dbReference type="Pfam" id="PF00248">
    <property type="entry name" value="Aldo_ket_red"/>
    <property type="match status" value="1"/>
</dbReference>
<dbReference type="InterPro" id="IPR020471">
    <property type="entry name" value="AKR"/>
</dbReference>
<reference evidence="3 4" key="1">
    <citation type="submission" date="2024-02" db="EMBL/GenBank/DDBJ databases">
        <title>Discinaceae phylogenomics.</title>
        <authorList>
            <person name="Dirks A.C."/>
            <person name="James T.Y."/>
        </authorList>
    </citation>
    <scope>NUCLEOTIDE SEQUENCE [LARGE SCALE GENOMIC DNA]</scope>
    <source>
        <strain evidence="3 4">ACD0624</strain>
    </source>
</reference>
<name>A0ABR3GN22_9PEZI</name>
<accession>A0ABR3GN22</accession>
<sequence>AYSPLVRARRFKEPILKQLASKYNRTPAQILIRWSLQMGLVPLPKSVHPERIEENADVYGFEIDQEDVEILETDEYSPCTWDPTTEPL</sequence>
<gene>
    <name evidence="3" type="ORF">Q9L58_003658</name>
</gene>
<dbReference type="EMBL" id="JBBBZM010000036">
    <property type="protein sequence ID" value="KAL0637325.1"/>
    <property type="molecule type" value="Genomic_DNA"/>
</dbReference>
<feature type="non-terminal residue" evidence="3">
    <location>
        <position position="1"/>
    </location>
</feature>
<dbReference type="Proteomes" id="UP001447188">
    <property type="component" value="Unassembled WGS sequence"/>
</dbReference>
<dbReference type="PANTHER" id="PTHR43827">
    <property type="entry name" value="2,5-DIKETO-D-GLUCONIC ACID REDUCTASE"/>
    <property type="match status" value="1"/>
</dbReference>
<feature type="domain" description="NADP-dependent oxidoreductase" evidence="2">
    <location>
        <begin position="15"/>
        <end position="72"/>
    </location>
</feature>
<dbReference type="InterPro" id="IPR018170">
    <property type="entry name" value="Aldo/ket_reductase_CS"/>
</dbReference>
<protein>
    <recommendedName>
        <fullName evidence="2">NADP-dependent oxidoreductase domain-containing protein</fullName>
    </recommendedName>
</protein>
<dbReference type="PANTHER" id="PTHR43827:SF13">
    <property type="entry name" value="ALDO_KETO REDUCTASE FAMILY PROTEIN"/>
    <property type="match status" value="1"/>
</dbReference>
<evidence type="ECO:0000256" key="1">
    <source>
        <dbReference type="ARBA" id="ARBA00023002"/>
    </source>
</evidence>
<proteinExistence type="predicted"/>
<keyword evidence="1" id="KW-0560">Oxidoreductase</keyword>
<organism evidence="3 4">
    <name type="scientific">Discina gigas</name>
    <dbReference type="NCBI Taxonomy" id="1032678"/>
    <lineage>
        <taxon>Eukaryota</taxon>
        <taxon>Fungi</taxon>
        <taxon>Dikarya</taxon>
        <taxon>Ascomycota</taxon>
        <taxon>Pezizomycotina</taxon>
        <taxon>Pezizomycetes</taxon>
        <taxon>Pezizales</taxon>
        <taxon>Discinaceae</taxon>
        <taxon>Discina</taxon>
    </lineage>
</organism>
<evidence type="ECO:0000259" key="2">
    <source>
        <dbReference type="Pfam" id="PF00248"/>
    </source>
</evidence>
<comment type="caution">
    <text evidence="3">The sequence shown here is derived from an EMBL/GenBank/DDBJ whole genome shotgun (WGS) entry which is preliminary data.</text>
</comment>
<evidence type="ECO:0000313" key="3">
    <source>
        <dbReference type="EMBL" id="KAL0637325.1"/>
    </source>
</evidence>
<keyword evidence="4" id="KW-1185">Reference proteome</keyword>
<dbReference type="InterPro" id="IPR036812">
    <property type="entry name" value="NAD(P)_OxRdtase_dom_sf"/>
</dbReference>
<dbReference type="SUPFAM" id="SSF51430">
    <property type="entry name" value="NAD(P)-linked oxidoreductase"/>
    <property type="match status" value="1"/>
</dbReference>
<evidence type="ECO:0000313" key="4">
    <source>
        <dbReference type="Proteomes" id="UP001447188"/>
    </source>
</evidence>
<dbReference type="Gene3D" id="3.20.20.100">
    <property type="entry name" value="NADP-dependent oxidoreductase domain"/>
    <property type="match status" value="1"/>
</dbReference>